<proteinExistence type="predicted"/>
<dbReference type="InterPro" id="IPR002925">
    <property type="entry name" value="Dienelactn_hydro"/>
</dbReference>
<dbReference type="PANTHER" id="PTHR22946">
    <property type="entry name" value="DIENELACTONE HYDROLASE DOMAIN-CONTAINING PROTEIN-RELATED"/>
    <property type="match status" value="1"/>
</dbReference>
<dbReference type="Gene3D" id="3.40.50.1820">
    <property type="entry name" value="alpha/beta hydrolase"/>
    <property type="match status" value="1"/>
</dbReference>
<dbReference type="InterPro" id="IPR029058">
    <property type="entry name" value="AB_hydrolase_fold"/>
</dbReference>
<dbReference type="PANTHER" id="PTHR22946:SF9">
    <property type="entry name" value="POLYKETIDE TRANSFERASE AF380"/>
    <property type="match status" value="1"/>
</dbReference>
<protein>
    <recommendedName>
        <fullName evidence="2">Dienelactone hydrolase domain-containing protein</fullName>
    </recommendedName>
</protein>
<dbReference type="Pfam" id="PF01738">
    <property type="entry name" value="DLH"/>
    <property type="match status" value="1"/>
</dbReference>
<accession>A0A382HNF2</accession>
<evidence type="ECO:0000313" key="3">
    <source>
        <dbReference type="EMBL" id="SVB88632.1"/>
    </source>
</evidence>
<organism evidence="3">
    <name type="scientific">marine metagenome</name>
    <dbReference type="NCBI Taxonomy" id="408172"/>
    <lineage>
        <taxon>unclassified sequences</taxon>
        <taxon>metagenomes</taxon>
        <taxon>ecological metagenomes</taxon>
    </lineage>
</organism>
<dbReference type="EMBL" id="UINC01062223">
    <property type="protein sequence ID" value="SVB88632.1"/>
    <property type="molecule type" value="Genomic_DNA"/>
</dbReference>
<reference evidence="3" key="1">
    <citation type="submission" date="2018-05" db="EMBL/GenBank/DDBJ databases">
        <authorList>
            <person name="Lanie J.A."/>
            <person name="Ng W.-L."/>
            <person name="Kazmierczak K.M."/>
            <person name="Andrzejewski T.M."/>
            <person name="Davidsen T.M."/>
            <person name="Wayne K.J."/>
            <person name="Tettelin H."/>
            <person name="Glass J.I."/>
            <person name="Rusch D."/>
            <person name="Podicherti R."/>
            <person name="Tsui H.-C.T."/>
            <person name="Winkler M.E."/>
        </authorList>
    </citation>
    <scope>NUCLEOTIDE SEQUENCE</scope>
</reference>
<dbReference type="AlphaFoldDB" id="A0A382HNF2"/>
<gene>
    <name evidence="3" type="ORF">METZ01_LOCUS241486</name>
</gene>
<name>A0A382HNF2_9ZZZZ</name>
<dbReference type="InterPro" id="IPR050261">
    <property type="entry name" value="FrsA_esterase"/>
</dbReference>
<dbReference type="GO" id="GO:0016788">
    <property type="term" value="F:hydrolase activity, acting on ester bonds"/>
    <property type="evidence" value="ECO:0007669"/>
    <property type="project" value="UniProtKB-ARBA"/>
</dbReference>
<keyword evidence="1" id="KW-0378">Hydrolase</keyword>
<evidence type="ECO:0000256" key="1">
    <source>
        <dbReference type="ARBA" id="ARBA00022801"/>
    </source>
</evidence>
<evidence type="ECO:0000259" key="2">
    <source>
        <dbReference type="Pfam" id="PF01738"/>
    </source>
</evidence>
<sequence>MKKILLVLATVLLFVFNLVMPTEVLSSNGPPKDKKWKGEGEVLEFESIPTITIKDILTGKVPERTKTIWGTLNFPANAPAKNVSAMVILHGMGGIALHEEHWAKVFNSMGIATFMVDSNWARKKCKKENNFKKAIKWCADIHRGMNRIVDGYRALEFLSKHPRINPDRIGCLGISLGARGCLYVNVKRFQKMWGTPGLDFAASVPFYPPCNVIWNEDDEITDTPIRIHIGELDTYLPFDSCVNYVDRLKAKGKDVDIKVYPDAHHGFDAKMIFRTQSGGTATKMKIKDHNDGRCYYEENQELTVDQIGEKSVAVITQIGFNDWLNTATEKQKNKLYKWHKKGVKYGWTISQLRFDESCVSKSTTMAWNEEAAAEAEKLVREFVAATLLK</sequence>
<dbReference type="SUPFAM" id="SSF53474">
    <property type="entry name" value="alpha/beta-Hydrolases"/>
    <property type="match status" value="1"/>
</dbReference>
<feature type="domain" description="Dienelactone hydrolase" evidence="2">
    <location>
        <begin position="78"/>
        <end position="270"/>
    </location>
</feature>